<dbReference type="CDD" id="cd00085">
    <property type="entry name" value="HNHc"/>
    <property type="match status" value="1"/>
</dbReference>
<comment type="caution">
    <text evidence="3">The sequence shown here is derived from an EMBL/GenBank/DDBJ whole genome shotgun (WGS) entry which is preliminary data.</text>
</comment>
<feature type="domain" description="HNH" evidence="2">
    <location>
        <begin position="157"/>
        <end position="189"/>
    </location>
</feature>
<keyword evidence="1" id="KW-1133">Transmembrane helix</keyword>
<dbReference type="Pfam" id="PF01844">
    <property type="entry name" value="HNH"/>
    <property type="match status" value="1"/>
</dbReference>
<dbReference type="InterPro" id="IPR003615">
    <property type="entry name" value="HNH_nuc"/>
</dbReference>
<evidence type="ECO:0000259" key="2">
    <source>
        <dbReference type="Pfam" id="PF01844"/>
    </source>
</evidence>
<organism evidence="3 4">
    <name type="scientific">Bifidobacterium longum</name>
    <dbReference type="NCBI Taxonomy" id="216816"/>
    <lineage>
        <taxon>Bacteria</taxon>
        <taxon>Bacillati</taxon>
        <taxon>Actinomycetota</taxon>
        <taxon>Actinomycetes</taxon>
        <taxon>Bifidobacteriales</taxon>
        <taxon>Bifidobacteriaceae</taxon>
        <taxon>Bifidobacterium</taxon>
    </lineage>
</organism>
<dbReference type="RefSeq" id="WP_230473322.1">
    <property type="nucleotide sequence ID" value="NZ_FNRW01000005.1"/>
</dbReference>
<dbReference type="EMBL" id="FNRW01000005">
    <property type="protein sequence ID" value="SEB64145.1"/>
    <property type="molecule type" value="Genomic_DNA"/>
</dbReference>
<feature type="transmembrane region" description="Helical" evidence="1">
    <location>
        <begin position="86"/>
        <end position="106"/>
    </location>
</feature>
<dbReference type="GO" id="GO:0004519">
    <property type="term" value="F:endonuclease activity"/>
    <property type="evidence" value="ECO:0007669"/>
    <property type="project" value="InterPro"/>
</dbReference>
<dbReference type="GO" id="GO:0008270">
    <property type="term" value="F:zinc ion binding"/>
    <property type="evidence" value="ECO:0007669"/>
    <property type="project" value="InterPro"/>
</dbReference>
<dbReference type="GeneID" id="69578243"/>
<dbReference type="InterPro" id="IPR002711">
    <property type="entry name" value="HNH"/>
</dbReference>
<evidence type="ECO:0000313" key="3">
    <source>
        <dbReference type="EMBL" id="SEB64145.1"/>
    </source>
</evidence>
<dbReference type="GO" id="GO:0003676">
    <property type="term" value="F:nucleic acid binding"/>
    <property type="evidence" value="ECO:0007669"/>
    <property type="project" value="InterPro"/>
</dbReference>
<feature type="transmembrane region" description="Helical" evidence="1">
    <location>
        <begin position="20"/>
        <end position="40"/>
    </location>
</feature>
<reference evidence="3 4" key="1">
    <citation type="submission" date="2016-10" db="EMBL/GenBank/DDBJ databases">
        <authorList>
            <person name="Varghese N."/>
            <person name="Submissions S."/>
        </authorList>
    </citation>
    <scope>NUCLEOTIDE SEQUENCE [LARGE SCALE GENOMIC DNA]</scope>
    <source>
        <strain evidence="3 4">DSM 20219</strain>
    </source>
</reference>
<dbReference type="Gene3D" id="1.10.30.50">
    <property type="match status" value="1"/>
</dbReference>
<evidence type="ECO:0000256" key="1">
    <source>
        <dbReference type="SAM" id="Phobius"/>
    </source>
</evidence>
<name>A0AA45V8W7_BIFLN</name>
<sequence length="234" mass="26307">MSVRRTIRRAWEAYRLLRVASYAAGALAGAGGLAGAYWTLLARRLRAGLAEDSPEYAADTAVDPWHAGERAAGLARMLRQIRDASGARLVPILAAAVVLIALLALANLRMPKPDNPFDRDPVRLFPDADRTWIRMAAGGRCEHRGLFGLLRCRGPIEHMDHHYPWSRGGATDRHNLVGLCARHNLRKSDGIPTLLRTWLLYRSRLKYFPARLRGYAWPDGRAHSMRDDDRKELE</sequence>
<dbReference type="Proteomes" id="UP000182842">
    <property type="component" value="Unassembled WGS sequence"/>
</dbReference>
<keyword evidence="1" id="KW-0472">Membrane</keyword>
<proteinExistence type="predicted"/>
<dbReference type="AlphaFoldDB" id="A0AA45V8W7"/>
<evidence type="ECO:0000313" key="4">
    <source>
        <dbReference type="Proteomes" id="UP000182842"/>
    </source>
</evidence>
<keyword evidence="1" id="KW-0812">Transmembrane</keyword>
<accession>A0AA45V8W7</accession>
<protein>
    <recommendedName>
        <fullName evidence="2">HNH domain-containing protein</fullName>
    </recommendedName>
</protein>
<gene>
    <name evidence="3" type="ORF">SAMN04489748_1632</name>
</gene>